<name>A0A0U2UZU9_9GAMM</name>
<comment type="subcellular location">
    <subcellularLocation>
        <location evidence="1">Cell membrane</location>
        <topology evidence="1">Multi-pass membrane protein</topology>
    </subcellularLocation>
</comment>
<evidence type="ECO:0000256" key="4">
    <source>
        <dbReference type="ARBA" id="ARBA00022989"/>
    </source>
</evidence>
<dbReference type="GO" id="GO:0022904">
    <property type="term" value="P:respiratory electron transport chain"/>
    <property type="evidence" value="ECO:0007669"/>
    <property type="project" value="InterPro"/>
</dbReference>
<evidence type="ECO:0000256" key="1">
    <source>
        <dbReference type="ARBA" id="ARBA00004651"/>
    </source>
</evidence>
<feature type="transmembrane region" description="Helical" evidence="6">
    <location>
        <begin position="91"/>
        <end position="111"/>
    </location>
</feature>
<dbReference type="InterPro" id="IPR011577">
    <property type="entry name" value="Cyt_b561_bac/Ni-Hgenase"/>
</dbReference>
<feature type="domain" description="Cytochrome b561 bacterial/Ni-hydrogenase" evidence="7">
    <location>
        <begin position="6"/>
        <end position="173"/>
    </location>
</feature>
<dbReference type="Gene3D" id="1.20.950.20">
    <property type="entry name" value="Transmembrane di-heme cytochromes, Chain C"/>
    <property type="match status" value="1"/>
</dbReference>
<dbReference type="PATRIC" id="fig|1315283.4.peg.62"/>
<feature type="transmembrane region" description="Helical" evidence="6">
    <location>
        <begin position="9"/>
        <end position="29"/>
    </location>
</feature>
<dbReference type="GO" id="GO:0009055">
    <property type="term" value="F:electron transfer activity"/>
    <property type="evidence" value="ECO:0007669"/>
    <property type="project" value="InterPro"/>
</dbReference>
<evidence type="ECO:0000313" key="9">
    <source>
        <dbReference type="Proteomes" id="UP000065261"/>
    </source>
</evidence>
<dbReference type="SUPFAM" id="SSF81342">
    <property type="entry name" value="Transmembrane di-heme cytochromes"/>
    <property type="match status" value="1"/>
</dbReference>
<keyword evidence="3 6" id="KW-0812">Transmembrane</keyword>
<accession>A0A0U2UZU9</accession>
<keyword evidence="5 6" id="KW-0472">Membrane</keyword>
<reference evidence="8 9" key="1">
    <citation type="submission" date="2015-03" db="EMBL/GenBank/DDBJ databases">
        <authorList>
            <person name="Murphy D."/>
        </authorList>
    </citation>
    <scope>NUCLEOTIDE SEQUENCE [LARGE SCALE GENOMIC DNA]</scope>
    <source>
        <strain evidence="8 9">KMM 520</strain>
    </source>
</reference>
<protein>
    <recommendedName>
        <fullName evidence="7">Cytochrome b561 bacterial/Ni-hydrogenase domain-containing protein</fullName>
    </recommendedName>
</protein>
<dbReference type="GO" id="GO:0005886">
    <property type="term" value="C:plasma membrane"/>
    <property type="evidence" value="ECO:0007669"/>
    <property type="project" value="UniProtKB-SubCell"/>
</dbReference>
<feature type="transmembrane region" description="Helical" evidence="6">
    <location>
        <begin position="144"/>
        <end position="161"/>
    </location>
</feature>
<sequence length="219" mass="24310">MFKVKVWDGFVRSFHWLLVFSIAVLYFSIEEGMIELHFIAGFFTLALILTRLIWGIIGSKTAKLSALIHSPQAVITSLKTNKTPLGHSAPGSYMVLLFFILIITQLVSGLMSSDGILTDGPLAQYVSSSTVDFANWLHSLNFDILLYAIGLHVLAIVFYKIKGKPLVKAMITGTKQQPNEKPAILTKAPWLAWIVFLILLVVLMTTWGSEPLSYLLNLG</sequence>
<feature type="transmembrane region" description="Helical" evidence="6">
    <location>
        <begin position="190"/>
        <end position="209"/>
    </location>
</feature>
<dbReference type="Proteomes" id="UP000065261">
    <property type="component" value="Chromosome I"/>
</dbReference>
<evidence type="ECO:0000256" key="5">
    <source>
        <dbReference type="ARBA" id="ARBA00023136"/>
    </source>
</evidence>
<feature type="transmembrane region" description="Helical" evidence="6">
    <location>
        <begin position="35"/>
        <end position="54"/>
    </location>
</feature>
<dbReference type="PANTHER" id="PTHR30485">
    <property type="entry name" value="NI/FE-HYDROGENASE 1 B-TYPE CYTOCHROME SUBUNIT"/>
    <property type="match status" value="1"/>
</dbReference>
<dbReference type="Pfam" id="PF01292">
    <property type="entry name" value="Ni_hydr_CYTB"/>
    <property type="match status" value="1"/>
</dbReference>
<keyword evidence="2" id="KW-1003">Cell membrane</keyword>
<evidence type="ECO:0000313" key="8">
    <source>
        <dbReference type="EMBL" id="ALS31469.1"/>
    </source>
</evidence>
<dbReference type="OrthoDB" id="196472at2"/>
<evidence type="ECO:0000256" key="3">
    <source>
        <dbReference type="ARBA" id="ARBA00022692"/>
    </source>
</evidence>
<evidence type="ECO:0000259" key="7">
    <source>
        <dbReference type="Pfam" id="PF01292"/>
    </source>
</evidence>
<evidence type="ECO:0000256" key="2">
    <source>
        <dbReference type="ARBA" id="ARBA00022475"/>
    </source>
</evidence>
<proteinExistence type="predicted"/>
<dbReference type="AlphaFoldDB" id="A0A0U2UZU9"/>
<dbReference type="InterPro" id="IPR051542">
    <property type="entry name" value="Hydrogenase_cytochrome"/>
</dbReference>
<evidence type="ECO:0000256" key="6">
    <source>
        <dbReference type="SAM" id="Phobius"/>
    </source>
</evidence>
<dbReference type="PANTHER" id="PTHR30485:SF2">
    <property type="entry name" value="BLL0597 PROTEIN"/>
    <property type="match status" value="1"/>
</dbReference>
<dbReference type="EMBL" id="CP011034">
    <property type="protein sequence ID" value="ALS31469.1"/>
    <property type="molecule type" value="Genomic_DNA"/>
</dbReference>
<dbReference type="KEGG" id="ptn:PTRA_a0076"/>
<dbReference type="GO" id="GO:0020037">
    <property type="term" value="F:heme binding"/>
    <property type="evidence" value="ECO:0007669"/>
    <property type="project" value="TreeGrafter"/>
</dbReference>
<organism evidence="8">
    <name type="scientific">Pseudoalteromonas translucida KMM 520</name>
    <dbReference type="NCBI Taxonomy" id="1315283"/>
    <lineage>
        <taxon>Bacteria</taxon>
        <taxon>Pseudomonadati</taxon>
        <taxon>Pseudomonadota</taxon>
        <taxon>Gammaproteobacteria</taxon>
        <taxon>Alteromonadales</taxon>
        <taxon>Pseudoalteromonadaceae</taxon>
        <taxon>Pseudoalteromonas</taxon>
    </lineage>
</organism>
<dbReference type="InterPro" id="IPR016174">
    <property type="entry name" value="Di-haem_cyt_TM"/>
</dbReference>
<dbReference type="RefSeq" id="WP_058372267.1">
    <property type="nucleotide sequence ID" value="NZ_CP011034.1"/>
</dbReference>
<gene>
    <name evidence="8" type="ORF">PTRA_a0076</name>
</gene>
<keyword evidence="4 6" id="KW-1133">Transmembrane helix</keyword>